<organism evidence="4">
    <name type="scientific">Acidicaldus sp</name>
    <dbReference type="NCBI Taxonomy" id="1872105"/>
    <lineage>
        <taxon>Bacteria</taxon>
        <taxon>Pseudomonadati</taxon>
        <taxon>Pseudomonadota</taxon>
        <taxon>Alphaproteobacteria</taxon>
        <taxon>Acetobacterales</taxon>
        <taxon>Acetobacteraceae</taxon>
        <taxon>Acidicaldus</taxon>
    </lineage>
</organism>
<keyword evidence="3" id="KW-0862">Zinc</keyword>
<evidence type="ECO:0000256" key="2">
    <source>
        <dbReference type="ARBA" id="ARBA00022723"/>
    </source>
</evidence>
<protein>
    <submittedName>
        <fullName evidence="4">Hydrogenase maturation nickel metallochaperone HypA</fullName>
    </submittedName>
</protein>
<gene>
    <name evidence="4" type="ORF">ENY07_13770</name>
</gene>
<dbReference type="Pfam" id="PF01155">
    <property type="entry name" value="HypA"/>
    <property type="match status" value="1"/>
</dbReference>
<dbReference type="GO" id="GO:0016151">
    <property type="term" value="F:nickel cation binding"/>
    <property type="evidence" value="ECO:0007669"/>
    <property type="project" value="InterPro"/>
</dbReference>
<evidence type="ECO:0000256" key="1">
    <source>
        <dbReference type="ARBA" id="ARBA00022596"/>
    </source>
</evidence>
<name>A0A8J4HDU0_9PROT</name>
<dbReference type="Gene3D" id="3.30.2320.50">
    <property type="match status" value="1"/>
</dbReference>
<keyword evidence="2" id="KW-0479">Metal-binding</keyword>
<dbReference type="AlphaFoldDB" id="A0A8J4HDU0"/>
<dbReference type="InterPro" id="IPR000688">
    <property type="entry name" value="HypA/HybF"/>
</dbReference>
<accession>A0A8J4HDU0</accession>
<evidence type="ECO:0000256" key="3">
    <source>
        <dbReference type="ARBA" id="ARBA00022833"/>
    </source>
</evidence>
<dbReference type="EMBL" id="DTQM01000259">
    <property type="protein sequence ID" value="HGC44269.1"/>
    <property type="molecule type" value="Genomic_DNA"/>
</dbReference>
<comment type="caution">
    <text evidence="4">The sequence shown here is derived from an EMBL/GenBank/DDBJ whole genome shotgun (WGS) entry which is preliminary data.</text>
</comment>
<sequence length="87" mass="9299">MHEASLMKGLMRQVEALAAAEGSGRVRHVAIWLGALSHFSPEHFTAHFVAAAAGTRAQDARLEITLSDDPSHPAAQDVVLESIEIEA</sequence>
<reference evidence="4" key="1">
    <citation type="journal article" date="2020" name="mSystems">
        <title>Genome- and Community-Level Interaction Insights into Carbon Utilization and Element Cycling Functions of Hydrothermarchaeota in Hydrothermal Sediment.</title>
        <authorList>
            <person name="Zhou Z."/>
            <person name="Liu Y."/>
            <person name="Xu W."/>
            <person name="Pan J."/>
            <person name="Luo Z.H."/>
            <person name="Li M."/>
        </authorList>
    </citation>
    <scope>NUCLEOTIDE SEQUENCE</scope>
    <source>
        <strain evidence="4">SpSt-997</strain>
    </source>
</reference>
<evidence type="ECO:0000313" key="4">
    <source>
        <dbReference type="EMBL" id="HGC44269.1"/>
    </source>
</evidence>
<dbReference type="GO" id="GO:0051604">
    <property type="term" value="P:protein maturation"/>
    <property type="evidence" value="ECO:0007669"/>
    <property type="project" value="InterPro"/>
</dbReference>
<keyword evidence="1" id="KW-0533">Nickel</keyword>
<proteinExistence type="predicted"/>